<reference evidence="3" key="1">
    <citation type="submission" date="2020-03" db="EMBL/GenBank/DDBJ databases">
        <title>Evolution of repeat sequences and sex chromosomes of tilapia species revealed by chromosome-level genomes.</title>
        <authorList>
            <person name="Xu L."/>
            <person name="Tao W."/>
            <person name="Wang D."/>
            <person name="Zhou Q."/>
        </authorList>
    </citation>
    <scope>NUCLEOTIDE SEQUENCE [LARGE SCALE GENOMIC DNA]</scope>
    <source>
        <strain evidence="3">Israel</strain>
    </source>
</reference>
<dbReference type="AlphaFoldDB" id="A0AAZ1Y0I6"/>
<dbReference type="Proteomes" id="UP000472276">
    <property type="component" value="Unassembled WGS sequence"/>
</dbReference>
<feature type="compositionally biased region" description="Basic and acidic residues" evidence="1">
    <location>
        <begin position="58"/>
        <end position="68"/>
    </location>
</feature>
<feature type="compositionally biased region" description="Basic and acidic residues" evidence="1">
    <location>
        <begin position="18"/>
        <end position="27"/>
    </location>
</feature>
<sequence>DASKGAVNRDQFVQDPAVLRERAEARRAAMQQRKGIRPERSSNVVGRPKGQGQTTETLLDRRKKETNKSRGANHNRRSMADRKRNKGMIPS</sequence>
<evidence type="ECO:0000313" key="3">
    <source>
        <dbReference type="Proteomes" id="UP000472276"/>
    </source>
</evidence>
<feature type="region of interest" description="Disordered" evidence="1">
    <location>
        <begin position="1"/>
        <end position="91"/>
    </location>
</feature>
<name>A0AAZ1Y0I6_OREAU</name>
<organism evidence="2 3">
    <name type="scientific">Oreochromis aureus</name>
    <name type="common">Israeli tilapia</name>
    <name type="synonym">Chromis aureus</name>
    <dbReference type="NCBI Taxonomy" id="47969"/>
    <lineage>
        <taxon>Eukaryota</taxon>
        <taxon>Metazoa</taxon>
        <taxon>Chordata</taxon>
        <taxon>Craniata</taxon>
        <taxon>Vertebrata</taxon>
        <taxon>Euteleostomi</taxon>
        <taxon>Actinopterygii</taxon>
        <taxon>Neopterygii</taxon>
        <taxon>Teleostei</taxon>
        <taxon>Neoteleostei</taxon>
        <taxon>Acanthomorphata</taxon>
        <taxon>Ovalentaria</taxon>
        <taxon>Cichlomorphae</taxon>
        <taxon>Cichliformes</taxon>
        <taxon>Cichlidae</taxon>
        <taxon>African cichlids</taxon>
        <taxon>Pseudocrenilabrinae</taxon>
        <taxon>Oreochromini</taxon>
        <taxon>Oreochromis</taxon>
    </lineage>
</organism>
<dbReference type="Ensembl" id="ENSOABT00000062628.1">
    <property type="protein sequence ID" value="ENSOABP00000073307.1"/>
    <property type="gene ID" value="ENSOABG00000030936.1"/>
</dbReference>
<proteinExistence type="predicted"/>
<evidence type="ECO:0000313" key="2">
    <source>
        <dbReference type="Ensembl" id="ENSOABP00000073307.1"/>
    </source>
</evidence>
<accession>A0AAZ1Y0I6</accession>
<protein>
    <submittedName>
        <fullName evidence="2">Uncharacterized protein</fullName>
    </submittedName>
</protein>
<evidence type="ECO:0000256" key="1">
    <source>
        <dbReference type="SAM" id="MobiDB-lite"/>
    </source>
</evidence>
<keyword evidence="3" id="KW-1185">Reference proteome</keyword>
<reference evidence="2" key="2">
    <citation type="submission" date="2025-08" db="UniProtKB">
        <authorList>
            <consortium name="Ensembl"/>
        </authorList>
    </citation>
    <scope>IDENTIFICATION</scope>
</reference>
<reference evidence="2" key="3">
    <citation type="submission" date="2025-09" db="UniProtKB">
        <authorList>
            <consortium name="Ensembl"/>
        </authorList>
    </citation>
    <scope>IDENTIFICATION</scope>
</reference>